<organism evidence="4 5">
    <name type="scientific">Pantoea dispersa</name>
    <dbReference type="NCBI Taxonomy" id="59814"/>
    <lineage>
        <taxon>Bacteria</taxon>
        <taxon>Pseudomonadati</taxon>
        <taxon>Pseudomonadota</taxon>
        <taxon>Gammaproteobacteria</taxon>
        <taxon>Enterobacterales</taxon>
        <taxon>Erwiniaceae</taxon>
        <taxon>Pantoea</taxon>
    </lineage>
</organism>
<name>A0ABY2ZV03_9GAMM</name>
<evidence type="ECO:0000256" key="1">
    <source>
        <dbReference type="ARBA" id="ARBA00022676"/>
    </source>
</evidence>
<evidence type="ECO:0000256" key="2">
    <source>
        <dbReference type="ARBA" id="ARBA00022679"/>
    </source>
</evidence>
<proteinExistence type="predicted"/>
<keyword evidence="1" id="KW-0328">Glycosyltransferase</keyword>
<gene>
    <name evidence="4" type="ORF">FK492_22790</name>
</gene>
<evidence type="ECO:0000313" key="5">
    <source>
        <dbReference type="Proteomes" id="UP000319715"/>
    </source>
</evidence>
<evidence type="ECO:0000259" key="3">
    <source>
        <dbReference type="Pfam" id="PF00535"/>
    </source>
</evidence>
<dbReference type="InterPro" id="IPR029044">
    <property type="entry name" value="Nucleotide-diphossugar_trans"/>
</dbReference>
<evidence type="ECO:0000313" key="4">
    <source>
        <dbReference type="EMBL" id="TQC64173.1"/>
    </source>
</evidence>
<dbReference type="Proteomes" id="UP000319715">
    <property type="component" value="Unassembled WGS sequence"/>
</dbReference>
<dbReference type="Gene3D" id="3.90.550.10">
    <property type="entry name" value="Spore Coat Polysaccharide Biosynthesis Protein SpsA, Chain A"/>
    <property type="match status" value="1"/>
</dbReference>
<comment type="caution">
    <text evidence="4">The sequence shown here is derived from an EMBL/GenBank/DDBJ whole genome shotgun (WGS) entry which is preliminary data.</text>
</comment>
<dbReference type="CDD" id="cd00761">
    <property type="entry name" value="Glyco_tranf_GTA_type"/>
    <property type="match status" value="1"/>
</dbReference>
<dbReference type="PANTHER" id="PTHR22916:SF51">
    <property type="entry name" value="GLYCOSYLTRANSFERASE EPSH-RELATED"/>
    <property type="match status" value="1"/>
</dbReference>
<dbReference type="EMBL" id="VICF01000014">
    <property type="protein sequence ID" value="TQC64173.1"/>
    <property type="molecule type" value="Genomic_DNA"/>
</dbReference>
<dbReference type="NCBIfam" id="NF007482">
    <property type="entry name" value="PRK10073.1"/>
    <property type="match status" value="1"/>
</dbReference>
<keyword evidence="5" id="KW-1185">Reference proteome</keyword>
<dbReference type="RefSeq" id="WP_141497151.1">
    <property type="nucleotide sequence ID" value="NZ_VICF01000014.1"/>
</dbReference>
<dbReference type="SUPFAM" id="SSF53448">
    <property type="entry name" value="Nucleotide-diphospho-sugar transferases"/>
    <property type="match status" value="1"/>
</dbReference>
<protein>
    <submittedName>
        <fullName evidence="4">Glycosyltransferase</fullName>
    </submittedName>
</protein>
<sequence>MTAQPDSSSPLLSLIIPMFNAGADFTGCINALLAQTLTSLEIIIVDDGSTDGSGERADALAQQYQHIQVIHQPNGGVSRARNAGLAVARGKYVSFPDADDTMDPAMYQTLVDMAERDRLDAAQCNAEWFFKASQTIKPMIPRDRLTSTGVLSGPEWLNKALKTRRYLHVVWLGIYRRELIEQLNLQFEPGLHHQDIPWTTEFMLNVQRVRYTDRVLYRYYMHDASISNRKRTGQHNVDYQRHYLKIARMLEEINTRYLHKVKIYPSFHAQITREALSVCHAIRREPDAAARQAMIADLFSSQTHKRMLRNARGARQWYQLLLWLSRIYRWRNK</sequence>
<dbReference type="InterPro" id="IPR001173">
    <property type="entry name" value="Glyco_trans_2-like"/>
</dbReference>
<dbReference type="PANTHER" id="PTHR22916">
    <property type="entry name" value="GLYCOSYLTRANSFERASE"/>
    <property type="match status" value="1"/>
</dbReference>
<keyword evidence="2" id="KW-0808">Transferase</keyword>
<accession>A0ABY2ZV03</accession>
<reference evidence="4 5" key="1">
    <citation type="submission" date="2019-06" db="EMBL/GenBank/DDBJ databases">
        <title>Pantoea dispersa Assembly.</title>
        <authorList>
            <person name="Wang J."/>
        </authorList>
    </citation>
    <scope>NUCLEOTIDE SEQUENCE [LARGE SCALE GENOMIC DNA]</scope>
    <source>
        <strain evidence="5">bio</strain>
    </source>
</reference>
<feature type="domain" description="Glycosyltransferase 2-like" evidence="3">
    <location>
        <begin position="13"/>
        <end position="141"/>
    </location>
</feature>
<dbReference type="Pfam" id="PF00535">
    <property type="entry name" value="Glycos_transf_2"/>
    <property type="match status" value="1"/>
</dbReference>